<dbReference type="GO" id="GO:0141102">
    <property type="term" value="F:tRNA (5-carboxymethylaminomethyluridine(34)-2'-O)-methyltransferase activity"/>
    <property type="evidence" value="ECO:0007669"/>
    <property type="project" value="RHEA"/>
</dbReference>
<dbReference type="RefSeq" id="WP_055186507.1">
    <property type="nucleotide sequence ID" value="NZ_CYXN01000021.1"/>
</dbReference>
<keyword evidence="5 6" id="KW-0819">tRNA processing</keyword>
<evidence type="ECO:0000256" key="7">
    <source>
        <dbReference type="PIRSR" id="PIRSR029256-1"/>
    </source>
</evidence>
<feature type="binding site" evidence="6 7">
    <location>
        <position position="125"/>
    </location>
    <ligand>
        <name>S-adenosyl-L-methionine</name>
        <dbReference type="ChEBI" id="CHEBI:59789"/>
    </ligand>
</feature>
<comment type="function">
    <text evidence="6">Could methylate the ribose at the nucleotide 34 wobble position in tRNA.</text>
</comment>
<dbReference type="SUPFAM" id="SSF75217">
    <property type="entry name" value="alpha/beta knot"/>
    <property type="match status" value="1"/>
</dbReference>
<dbReference type="InterPro" id="IPR029028">
    <property type="entry name" value="Alpha/beta_knot_MTases"/>
</dbReference>
<feature type="binding site" evidence="6 7">
    <location>
        <position position="104"/>
    </location>
    <ligand>
        <name>S-adenosyl-L-methionine</name>
        <dbReference type="ChEBI" id="CHEBI:59789"/>
    </ligand>
</feature>
<dbReference type="GO" id="GO:0002130">
    <property type="term" value="P:wobble position ribose methylation"/>
    <property type="evidence" value="ECO:0007669"/>
    <property type="project" value="TreeGrafter"/>
</dbReference>
<evidence type="ECO:0000313" key="9">
    <source>
        <dbReference type="EMBL" id="CUN14439.1"/>
    </source>
</evidence>
<feature type="domain" description="tRNA/rRNA methyltransferase SpoU type" evidence="8">
    <location>
        <begin position="7"/>
        <end position="145"/>
    </location>
</feature>
<keyword evidence="4 6" id="KW-0949">S-adenosyl-L-methionine</keyword>
<evidence type="ECO:0000313" key="10">
    <source>
        <dbReference type="Proteomes" id="UP000095649"/>
    </source>
</evidence>
<dbReference type="HAMAP" id="MF_01885">
    <property type="entry name" value="tRNA_methyltr_TrmL"/>
    <property type="match status" value="1"/>
</dbReference>
<evidence type="ECO:0000256" key="3">
    <source>
        <dbReference type="ARBA" id="ARBA00022679"/>
    </source>
</evidence>
<dbReference type="PANTHER" id="PTHR42971">
    <property type="entry name" value="TRNA (CYTIDINE(34)-2'-O)-METHYLTRANSFERASE"/>
    <property type="match status" value="1"/>
</dbReference>
<dbReference type="PIRSF" id="PIRSF029256">
    <property type="entry name" value="SpoU_TrmH_prd"/>
    <property type="match status" value="1"/>
</dbReference>
<accession>A0A173UHV3</accession>
<dbReference type="OrthoDB" id="9789043at2"/>
<comment type="caution">
    <text evidence="6">Lacks conserved residue(s) required for the propagation of feature annotation.</text>
</comment>
<evidence type="ECO:0000256" key="6">
    <source>
        <dbReference type="HAMAP-Rule" id="MF_01885"/>
    </source>
</evidence>
<reference evidence="9 10" key="1">
    <citation type="submission" date="2015-09" db="EMBL/GenBank/DDBJ databases">
        <authorList>
            <consortium name="Pathogen Informatics"/>
        </authorList>
    </citation>
    <scope>NUCLEOTIDE SEQUENCE [LARGE SCALE GENOMIC DNA]</scope>
    <source>
        <strain evidence="9 10">2789STDY5834970</strain>
    </source>
</reference>
<dbReference type="Pfam" id="PF00588">
    <property type="entry name" value="SpoU_methylase"/>
    <property type="match status" value="1"/>
</dbReference>
<evidence type="ECO:0000259" key="8">
    <source>
        <dbReference type="Pfam" id="PF00588"/>
    </source>
</evidence>
<dbReference type="Proteomes" id="UP000095649">
    <property type="component" value="Unassembled WGS sequence"/>
</dbReference>
<dbReference type="GO" id="GO:0005737">
    <property type="term" value="C:cytoplasm"/>
    <property type="evidence" value="ECO:0007669"/>
    <property type="project" value="UniProtKB-SubCell"/>
</dbReference>
<sequence>MMDKPTLNIVLVEPRIPQNTGNVARTCACTACRLHLVGPMGFAIDDKKLKHAGLDYWHYLDITYYDGLADFFARNNGPYYYFTTKAPQRYTDIQYPDGAYLVFGREDAGLPEALLAENQEHCIRMPMRDTCRSLNLSNSVAVGVYEVLRQWDFPELLDHGHLRDYEWK</sequence>
<comment type="similarity">
    <text evidence="6">Belongs to the class IV-like SAM-binding methyltransferase superfamily. RNA methyltransferase TrmH family. TrmL subfamily.</text>
</comment>
<dbReference type="Gene3D" id="3.40.1280.10">
    <property type="match status" value="1"/>
</dbReference>
<dbReference type="EC" id="2.1.1.207" evidence="6"/>
<keyword evidence="3 6" id="KW-0808">Transferase</keyword>
<name>A0A173UHV3_9FIRM</name>
<dbReference type="CDD" id="cd18094">
    <property type="entry name" value="SpoU-like_TrmL"/>
    <property type="match status" value="1"/>
</dbReference>
<dbReference type="InterPro" id="IPR001537">
    <property type="entry name" value="SpoU_MeTrfase"/>
</dbReference>
<proteinExistence type="inferred from homology"/>
<comment type="subcellular location">
    <subcellularLocation>
        <location evidence="6">Cytoplasm</location>
    </subcellularLocation>
</comment>
<dbReference type="EMBL" id="CYXN01000021">
    <property type="protein sequence ID" value="CUN14439.1"/>
    <property type="molecule type" value="Genomic_DNA"/>
</dbReference>
<dbReference type="GO" id="GO:0003723">
    <property type="term" value="F:RNA binding"/>
    <property type="evidence" value="ECO:0007669"/>
    <property type="project" value="InterPro"/>
</dbReference>
<keyword evidence="2 6" id="KW-0489">Methyltransferase</keyword>
<keyword evidence="1 6" id="KW-0963">Cytoplasm</keyword>
<organism evidence="9 10">
    <name type="scientific">Faecalibacterium prausnitzii</name>
    <dbReference type="NCBI Taxonomy" id="853"/>
    <lineage>
        <taxon>Bacteria</taxon>
        <taxon>Bacillati</taxon>
        <taxon>Bacillota</taxon>
        <taxon>Clostridia</taxon>
        <taxon>Eubacteriales</taxon>
        <taxon>Oscillospiraceae</taxon>
        <taxon>Faecalibacterium</taxon>
    </lineage>
</organism>
<evidence type="ECO:0000256" key="1">
    <source>
        <dbReference type="ARBA" id="ARBA00022490"/>
    </source>
</evidence>
<evidence type="ECO:0000256" key="4">
    <source>
        <dbReference type="ARBA" id="ARBA00022691"/>
    </source>
</evidence>
<dbReference type="GO" id="GO:0141098">
    <property type="term" value="F:tRNA (cytidine(34)-2'-O)-methyltransferase activity"/>
    <property type="evidence" value="ECO:0007669"/>
    <property type="project" value="RHEA"/>
</dbReference>
<comment type="catalytic activity">
    <reaction evidence="6">
        <text>5-carboxymethylaminomethyluridine(34) in tRNA(Leu) + S-adenosyl-L-methionine = 5-carboxymethylaminomethyl-2'-O-methyluridine(34) in tRNA(Leu) + S-adenosyl-L-homocysteine + H(+)</text>
        <dbReference type="Rhea" id="RHEA:43088"/>
        <dbReference type="Rhea" id="RHEA-COMP:10333"/>
        <dbReference type="Rhea" id="RHEA-COMP:10334"/>
        <dbReference type="ChEBI" id="CHEBI:15378"/>
        <dbReference type="ChEBI" id="CHEBI:57856"/>
        <dbReference type="ChEBI" id="CHEBI:59789"/>
        <dbReference type="ChEBI" id="CHEBI:74508"/>
        <dbReference type="ChEBI" id="CHEBI:74511"/>
        <dbReference type="EC" id="2.1.1.207"/>
    </reaction>
</comment>
<evidence type="ECO:0000256" key="2">
    <source>
        <dbReference type="ARBA" id="ARBA00022603"/>
    </source>
</evidence>
<dbReference type="AlphaFoldDB" id="A0A173UHV3"/>
<protein>
    <recommendedName>
        <fullName evidence="6">Putative tRNA (cytidine(34)-2'-O)-methyltransferase</fullName>
        <ecNumber evidence="6">2.1.1.207</ecNumber>
    </recommendedName>
    <alternativeName>
        <fullName evidence="6">tRNA (cytidine/uridine-2'-O-)-methyltransferase</fullName>
    </alternativeName>
</protein>
<dbReference type="InterPro" id="IPR016914">
    <property type="entry name" value="TrmL"/>
</dbReference>
<dbReference type="InterPro" id="IPR029026">
    <property type="entry name" value="tRNA_m1G_MTases_N"/>
</dbReference>
<dbReference type="PANTHER" id="PTHR42971:SF1">
    <property type="entry name" value="TRNA (CYTIDINE(34)-2'-O)-METHYLTRANSFERASE"/>
    <property type="match status" value="1"/>
</dbReference>
<dbReference type="FunFam" id="3.40.1280.10:FF:000002">
    <property type="entry name" value="Peptidylprolyl isomerase"/>
    <property type="match status" value="1"/>
</dbReference>
<evidence type="ECO:0000256" key="5">
    <source>
        <dbReference type="ARBA" id="ARBA00022694"/>
    </source>
</evidence>
<dbReference type="GO" id="GO:0042802">
    <property type="term" value="F:identical protein binding"/>
    <property type="evidence" value="ECO:0007669"/>
    <property type="project" value="UniProtKB-ARBA"/>
</dbReference>
<comment type="catalytic activity">
    <reaction evidence="6">
        <text>cytidine(34) in tRNA + S-adenosyl-L-methionine = 2'-O-methylcytidine(34) in tRNA + S-adenosyl-L-homocysteine + H(+)</text>
        <dbReference type="Rhea" id="RHEA:43084"/>
        <dbReference type="Rhea" id="RHEA-COMP:10331"/>
        <dbReference type="Rhea" id="RHEA-COMP:10332"/>
        <dbReference type="ChEBI" id="CHEBI:15378"/>
        <dbReference type="ChEBI" id="CHEBI:57856"/>
        <dbReference type="ChEBI" id="CHEBI:59789"/>
        <dbReference type="ChEBI" id="CHEBI:74495"/>
        <dbReference type="ChEBI" id="CHEBI:82748"/>
        <dbReference type="EC" id="2.1.1.207"/>
    </reaction>
</comment>
<feature type="binding site" evidence="6 7">
    <location>
        <position position="133"/>
    </location>
    <ligand>
        <name>S-adenosyl-L-methionine</name>
        <dbReference type="ChEBI" id="CHEBI:59789"/>
    </ligand>
</feature>
<gene>
    <name evidence="9" type="primary">trmL</name>
    <name evidence="9" type="ORF">ERS852582_02130</name>
</gene>